<feature type="disulfide bond" evidence="3">
    <location>
        <begin position="472"/>
        <end position="499"/>
    </location>
</feature>
<dbReference type="AlphaFoldDB" id="A0A8K0AEC8"/>
<dbReference type="CDD" id="cd22827">
    <property type="entry name" value="Gal_Rha_Lectin_SUL-I-like"/>
    <property type="match status" value="1"/>
</dbReference>
<dbReference type="InterPro" id="IPR013320">
    <property type="entry name" value="ConA-like_dom_sf"/>
</dbReference>
<dbReference type="Gene3D" id="2.60.120.740">
    <property type="match status" value="1"/>
</dbReference>
<dbReference type="OrthoDB" id="6132182at2759"/>
<accession>A0A8K0AEC8</accession>
<gene>
    <name evidence="9" type="primary">COL12A1</name>
    <name evidence="9" type="ORF">BLAG_LOCUS25025</name>
</gene>
<dbReference type="EMBL" id="OV696694">
    <property type="protein sequence ID" value="CAH1273800.1"/>
    <property type="molecule type" value="Genomic_DNA"/>
</dbReference>
<dbReference type="Pfam" id="PF00092">
    <property type="entry name" value="VWA"/>
    <property type="match status" value="1"/>
</dbReference>
<feature type="domain" description="SUEL-type lectin" evidence="6">
    <location>
        <begin position="290"/>
        <end position="376"/>
    </location>
</feature>
<evidence type="ECO:0000256" key="2">
    <source>
        <dbReference type="ARBA" id="ARBA00023157"/>
    </source>
</evidence>
<evidence type="ECO:0000313" key="9">
    <source>
        <dbReference type="EMBL" id="CAH1273800.1"/>
    </source>
</evidence>
<dbReference type="Pfam" id="PF00084">
    <property type="entry name" value="Sushi"/>
    <property type="match status" value="1"/>
</dbReference>
<dbReference type="PANTHER" id="PTHR47635:SF2">
    <property type="entry name" value="LAMG-LIKE JELLYROLL FOLD DOMAIN-CONTAINING PROTEIN"/>
    <property type="match status" value="1"/>
</dbReference>
<keyword evidence="3" id="KW-0768">Sushi</keyword>
<dbReference type="CDD" id="cd01450">
    <property type="entry name" value="vWFA_subfamily_ECM"/>
    <property type="match status" value="1"/>
</dbReference>
<feature type="domain" description="Sushi" evidence="8">
    <location>
        <begin position="504"/>
        <end position="564"/>
    </location>
</feature>
<feature type="domain" description="C-type lectin" evidence="5">
    <location>
        <begin position="957"/>
        <end position="1078"/>
    </location>
</feature>
<feature type="disulfide bond" evidence="3">
    <location>
        <begin position="506"/>
        <end position="549"/>
    </location>
</feature>
<dbReference type="InterPro" id="IPR002035">
    <property type="entry name" value="VWF_A"/>
</dbReference>
<dbReference type="InterPro" id="IPR000922">
    <property type="entry name" value="Lectin_gal-bd_dom"/>
</dbReference>
<dbReference type="GO" id="GO:0030246">
    <property type="term" value="F:carbohydrate binding"/>
    <property type="evidence" value="ECO:0007669"/>
    <property type="project" value="InterPro"/>
</dbReference>
<dbReference type="PROSITE" id="PS50234">
    <property type="entry name" value="VWFA"/>
    <property type="match status" value="1"/>
</dbReference>
<dbReference type="SMART" id="SM00327">
    <property type="entry name" value="VWA"/>
    <property type="match status" value="1"/>
</dbReference>
<dbReference type="SMART" id="SM00034">
    <property type="entry name" value="CLECT"/>
    <property type="match status" value="1"/>
</dbReference>
<dbReference type="Gene3D" id="3.10.100.10">
    <property type="entry name" value="Mannose-Binding Protein A, subunit A"/>
    <property type="match status" value="1"/>
</dbReference>
<dbReference type="Pfam" id="PF00059">
    <property type="entry name" value="Lectin_C"/>
    <property type="match status" value="1"/>
</dbReference>
<dbReference type="FunFam" id="2.60.120.740:FF:000001">
    <property type="entry name" value="Adhesion G protein-coupled receptor L2"/>
    <property type="match status" value="1"/>
</dbReference>
<name>A0A8K0AEC8_BRALA</name>
<dbReference type="InterPro" id="IPR036465">
    <property type="entry name" value="vWFA_dom_sf"/>
</dbReference>
<feature type="domain" description="Sushi" evidence="8">
    <location>
        <begin position="439"/>
        <end position="501"/>
    </location>
</feature>
<dbReference type="Gene3D" id="2.60.120.200">
    <property type="match status" value="1"/>
</dbReference>
<evidence type="ECO:0000259" key="5">
    <source>
        <dbReference type="PROSITE" id="PS50041"/>
    </source>
</evidence>
<protein>
    <submittedName>
        <fullName evidence="9">COL12A1 protein</fullName>
    </submittedName>
</protein>
<evidence type="ECO:0000256" key="1">
    <source>
        <dbReference type="ARBA" id="ARBA00022729"/>
    </source>
</evidence>
<organism evidence="9 10">
    <name type="scientific">Branchiostoma lanceolatum</name>
    <name type="common">Common lancelet</name>
    <name type="synonym">Amphioxus lanceolatum</name>
    <dbReference type="NCBI Taxonomy" id="7740"/>
    <lineage>
        <taxon>Eukaryota</taxon>
        <taxon>Metazoa</taxon>
        <taxon>Chordata</taxon>
        <taxon>Cephalochordata</taxon>
        <taxon>Leptocardii</taxon>
        <taxon>Amphioxiformes</taxon>
        <taxon>Branchiostomatidae</taxon>
        <taxon>Branchiostoma</taxon>
    </lineage>
</organism>
<feature type="domain" description="VWFA" evidence="7">
    <location>
        <begin position="762"/>
        <end position="939"/>
    </location>
</feature>
<feature type="region of interest" description="Disordered" evidence="4">
    <location>
        <begin position="1107"/>
        <end position="1130"/>
    </location>
</feature>
<dbReference type="SMART" id="SM00032">
    <property type="entry name" value="CCP"/>
    <property type="match status" value="6"/>
</dbReference>
<dbReference type="CDD" id="cd00037">
    <property type="entry name" value="CLECT"/>
    <property type="match status" value="1"/>
</dbReference>
<evidence type="ECO:0000259" key="6">
    <source>
        <dbReference type="PROSITE" id="PS50228"/>
    </source>
</evidence>
<comment type="caution">
    <text evidence="3">Lacks conserved residue(s) required for the propagation of feature annotation.</text>
</comment>
<dbReference type="InterPro" id="IPR001304">
    <property type="entry name" value="C-type_lectin-like"/>
</dbReference>
<keyword evidence="2 3" id="KW-1015">Disulfide bond</keyword>
<dbReference type="Pfam" id="PF02140">
    <property type="entry name" value="SUEL_Lectin"/>
    <property type="match status" value="1"/>
</dbReference>
<dbReference type="InterPro" id="IPR016186">
    <property type="entry name" value="C-type_lectin-like/link_sf"/>
</dbReference>
<dbReference type="Proteomes" id="UP000838412">
    <property type="component" value="Chromosome 9"/>
</dbReference>
<dbReference type="InterPro" id="IPR043159">
    <property type="entry name" value="Lectin_gal-bd_sf"/>
</dbReference>
<dbReference type="PROSITE" id="PS50041">
    <property type="entry name" value="C_TYPE_LECTIN_2"/>
    <property type="match status" value="1"/>
</dbReference>
<dbReference type="Gene3D" id="3.40.50.410">
    <property type="entry name" value="von Willebrand factor, type A domain"/>
    <property type="match status" value="1"/>
</dbReference>
<evidence type="ECO:0000256" key="3">
    <source>
        <dbReference type="PROSITE-ProRule" id="PRU00302"/>
    </source>
</evidence>
<dbReference type="PANTHER" id="PTHR47635">
    <property type="entry name" value="CUB DOMAIN-CONTAINING PROTEIN"/>
    <property type="match status" value="1"/>
</dbReference>
<reference evidence="9" key="1">
    <citation type="submission" date="2022-01" db="EMBL/GenBank/DDBJ databases">
        <authorList>
            <person name="Braso-Vives M."/>
        </authorList>
    </citation>
    <scope>NUCLEOTIDE SEQUENCE</scope>
</reference>
<evidence type="ECO:0000259" key="7">
    <source>
        <dbReference type="PROSITE" id="PS50234"/>
    </source>
</evidence>
<dbReference type="InterPro" id="IPR000436">
    <property type="entry name" value="Sushi_SCR_CCP_dom"/>
</dbReference>
<evidence type="ECO:0000313" key="10">
    <source>
        <dbReference type="Proteomes" id="UP000838412"/>
    </source>
</evidence>
<keyword evidence="10" id="KW-1185">Reference proteome</keyword>
<dbReference type="Pfam" id="PF13385">
    <property type="entry name" value="Laminin_G_3"/>
    <property type="match status" value="1"/>
</dbReference>
<dbReference type="InterPro" id="IPR035976">
    <property type="entry name" value="Sushi/SCR/CCP_sf"/>
</dbReference>
<dbReference type="PROSITE" id="PS50228">
    <property type="entry name" value="SUEL_LECTIN"/>
    <property type="match status" value="1"/>
</dbReference>
<keyword evidence="1" id="KW-0732">Signal</keyword>
<sequence>MLYHEATIFITYDETHNQTIVLLQTKLVTADGDYCLLYVKTHQETVSLSPACLQRASCRSAVVRRGLGDTESDFVSTWAAVGLWPLNARYGASDITGNGNYGTVSGTQLAPGPFGDADGSFQFSGTADSYIAIPNNGMLDVRYSYTILAHIFPTGDIGPIFDYAGNNGQWAVNFWQLSPQTLQSRPVRRDGTFPPDVTANVLQQNAWNYVGGRYDSTTGMASIWKDGALVVDRQIGVAEVATQYPIRVAVRAGDNRYYAGRIACLQLYNYAMTQAQIAAARYVCNRGARACKSEILSIQCPAGQRINIVSALFGRTSRQLCPGIIHTTNCSSPNGLAVVRSSCHGKSSCSVLAHSSVFGDPCFGTDKYLEVEFNCILSACPSPPTFDCTTVSGCSAPYIDGETCTYNCNDTCGGSPSTMTRTCRRGLWYGEAWRGCFPRGCQTAPPSPSSCIEVICSSGAPYNNGDRCEFRCAPNCTGSIITSKTCNNGHWDGGLLPRCVPETSVCRSPPSFDCTTISDCIAPYIDGDTCTYRCDDGCTGSPSTMTRTCIRGRWYGLPWKGCRENCEAPPTFPCSVRSGCDSPYTSGETCTYQCDMYRGCTGSPLSTTRTCNDGDWVGPRWRGCHARKCGSPPTKRWASYTCDEPGSPYPSGTTCTYRCRPGCNARPATSTEICYNGRWYTRRKWKCKKRCGEPPSPPCTKRFGCAPSYTYGESCSYRCYNKGGYAMEVSGDAIRTCQKDGTWSGTDLVCECKDRKDCCRPDIIFVLDYSGSISDSEFQQMKDFVYELVRRFDIGPLDAQVGVLRYNWNPIAPVIQLDTYDNKADLLNAIDDLPTTTGGGTRTGVALTYVATTMLSTGNRPDAPDVVIVLTDGFSADSVTGPALLLHGMGVQTFAIGVGSCVNDANLHEIANCRDHVYKLADFRGLERHGITYIIHRQICCDKLQPKVTCPENYVSFKGTCLRFSQPHDQQGFEQAQRTCRAEGSRLVVIKSATLDAFIDNQIKSIPLDNTWIGLSTTFPAIPDEWTDGSTLVAGDYSDWEPYQTDMAPGEFCADIRPGYGYTWNTDNCKVHKNYICEHVAAPCCPRPRTGVSDPGYTLSDDRTYSLSPPLNCDAPAEETLPPPDDHEYM</sequence>
<dbReference type="SUPFAM" id="SSF57535">
    <property type="entry name" value="Complement control module/SCR domain"/>
    <property type="match status" value="2"/>
</dbReference>
<feature type="domain" description="Sushi" evidence="8">
    <location>
        <begin position="689"/>
        <end position="752"/>
    </location>
</feature>
<dbReference type="SUPFAM" id="SSF56436">
    <property type="entry name" value="C-type lectin-like"/>
    <property type="match status" value="1"/>
</dbReference>
<dbReference type="SUPFAM" id="SSF53300">
    <property type="entry name" value="vWA-like"/>
    <property type="match status" value="1"/>
</dbReference>
<dbReference type="SUPFAM" id="SSF49899">
    <property type="entry name" value="Concanavalin A-like lectins/glucanases"/>
    <property type="match status" value="1"/>
</dbReference>
<proteinExistence type="predicted"/>
<dbReference type="CDD" id="cd00033">
    <property type="entry name" value="CCP"/>
    <property type="match status" value="1"/>
</dbReference>
<dbReference type="InterPro" id="IPR016187">
    <property type="entry name" value="CTDL_fold"/>
</dbReference>
<dbReference type="Gene3D" id="2.10.70.10">
    <property type="entry name" value="Complement Module, domain 1"/>
    <property type="match status" value="1"/>
</dbReference>
<evidence type="ECO:0000256" key="4">
    <source>
        <dbReference type="SAM" id="MobiDB-lite"/>
    </source>
</evidence>
<evidence type="ECO:0000259" key="8">
    <source>
        <dbReference type="PROSITE" id="PS50923"/>
    </source>
</evidence>
<dbReference type="PROSITE" id="PS50923">
    <property type="entry name" value="SUSHI"/>
    <property type="match status" value="3"/>
</dbReference>